<gene>
    <name evidence="2" type="ORF">KFE25_012327</name>
</gene>
<protein>
    <submittedName>
        <fullName evidence="2">Uncharacterized protein</fullName>
    </submittedName>
</protein>
<name>A0A8J6C9W5_DIALT</name>
<dbReference type="AlphaFoldDB" id="A0A8J6C9W5"/>
<dbReference type="Proteomes" id="UP000751190">
    <property type="component" value="Unassembled WGS sequence"/>
</dbReference>
<sequence length="182" mass="20349">MLSAPAAVPSARSRLRAKLESRGVELVREDDDLDEVEDLGKTLMQQVLEANTEVLEKRLAKLKEHKETNKVANKAMDFNKNTSKANPSTYVFKPSAADNPRARANVHHAGSHYHMAATRQFSHGNKVQGVVSRHSKQGERMQQARMAQRNMLSARDVAKGQNHSSKRTSTGPQKLQDERRGQ</sequence>
<reference evidence="2" key="1">
    <citation type="submission" date="2021-05" db="EMBL/GenBank/DDBJ databases">
        <title>The genome of the haptophyte Pavlova lutheri (Diacronema luteri, Pavlovales) - a model for lipid biosynthesis in eukaryotic algae.</title>
        <authorList>
            <person name="Hulatt C.J."/>
            <person name="Posewitz M.C."/>
        </authorList>
    </citation>
    <scope>NUCLEOTIDE SEQUENCE</scope>
    <source>
        <strain evidence="2">NIVA-4/92</strain>
    </source>
</reference>
<dbReference type="OrthoDB" id="205764at2759"/>
<accession>A0A8J6C9W5</accession>
<proteinExistence type="predicted"/>
<evidence type="ECO:0000313" key="3">
    <source>
        <dbReference type="Proteomes" id="UP000751190"/>
    </source>
</evidence>
<dbReference type="EMBL" id="JAGTXO010000011">
    <property type="protein sequence ID" value="KAG8464964.1"/>
    <property type="molecule type" value="Genomic_DNA"/>
</dbReference>
<comment type="caution">
    <text evidence="2">The sequence shown here is derived from an EMBL/GenBank/DDBJ whole genome shotgun (WGS) entry which is preliminary data.</text>
</comment>
<organism evidence="2 3">
    <name type="scientific">Diacronema lutheri</name>
    <name type="common">Unicellular marine alga</name>
    <name type="synonym">Monochrysis lutheri</name>
    <dbReference type="NCBI Taxonomy" id="2081491"/>
    <lineage>
        <taxon>Eukaryota</taxon>
        <taxon>Haptista</taxon>
        <taxon>Haptophyta</taxon>
        <taxon>Pavlovophyceae</taxon>
        <taxon>Pavlovales</taxon>
        <taxon>Pavlovaceae</taxon>
        <taxon>Diacronema</taxon>
    </lineage>
</organism>
<evidence type="ECO:0000313" key="2">
    <source>
        <dbReference type="EMBL" id="KAG8464964.1"/>
    </source>
</evidence>
<keyword evidence="3" id="KW-1185">Reference proteome</keyword>
<evidence type="ECO:0000256" key="1">
    <source>
        <dbReference type="SAM" id="MobiDB-lite"/>
    </source>
</evidence>
<feature type="region of interest" description="Disordered" evidence="1">
    <location>
        <begin position="122"/>
        <end position="182"/>
    </location>
</feature>
<feature type="compositionally biased region" description="Polar residues" evidence="1">
    <location>
        <begin position="161"/>
        <end position="173"/>
    </location>
</feature>